<evidence type="ECO:0000256" key="3">
    <source>
        <dbReference type="HAMAP-Rule" id="MF_00528"/>
    </source>
</evidence>
<dbReference type="OrthoDB" id="3527985at2"/>
<dbReference type="Gene3D" id="3.90.950.10">
    <property type="match status" value="1"/>
</dbReference>
<name>A0A1B1NAK1_9MICO</name>
<comment type="catalytic activity">
    <reaction evidence="3">
        <text>a 2'-deoxyribonucleoside 5'-triphosphate + H2O = a 2'-deoxyribonucleoside 5'-phosphate + diphosphate + H(+)</text>
        <dbReference type="Rhea" id="RHEA:44644"/>
        <dbReference type="ChEBI" id="CHEBI:15377"/>
        <dbReference type="ChEBI" id="CHEBI:15378"/>
        <dbReference type="ChEBI" id="CHEBI:33019"/>
        <dbReference type="ChEBI" id="CHEBI:61560"/>
        <dbReference type="ChEBI" id="CHEBI:65317"/>
        <dbReference type="EC" id="3.6.1.9"/>
    </reaction>
</comment>
<dbReference type="GO" id="GO:0009117">
    <property type="term" value="P:nucleotide metabolic process"/>
    <property type="evidence" value="ECO:0007669"/>
    <property type="project" value="UniProtKB-KW"/>
</dbReference>
<dbReference type="GO" id="GO:0005737">
    <property type="term" value="C:cytoplasm"/>
    <property type="evidence" value="ECO:0007669"/>
    <property type="project" value="UniProtKB-SubCell"/>
</dbReference>
<dbReference type="EC" id="3.6.1.9" evidence="3"/>
<comment type="caution">
    <text evidence="3">Lacks conserved residue(s) required for the propagation of feature annotation.</text>
</comment>
<dbReference type="KEGG" id="serj:SGUI_1060"/>
<evidence type="ECO:0000313" key="4">
    <source>
        <dbReference type="EMBL" id="ANS78456.1"/>
    </source>
</evidence>
<evidence type="ECO:0000313" key="5">
    <source>
        <dbReference type="Proteomes" id="UP000092482"/>
    </source>
</evidence>
<dbReference type="EMBL" id="CP014989">
    <property type="protein sequence ID" value="ANS78456.1"/>
    <property type="molecule type" value="Genomic_DNA"/>
</dbReference>
<protein>
    <recommendedName>
        <fullName evidence="3">Nucleoside triphosphate pyrophosphatase</fullName>
        <ecNumber evidence="3">3.6.1.9</ecNumber>
    </recommendedName>
    <alternativeName>
        <fullName evidence="3">Nucleotide pyrophosphatase</fullName>
        <shortName evidence="3">Nucleotide PPase</shortName>
    </alternativeName>
</protein>
<dbReference type="SUPFAM" id="SSF52972">
    <property type="entry name" value="ITPase-like"/>
    <property type="match status" value="1"/>
</dbReference>
<dbReference type="InterPro" id="IPR003697">
    <property type="entry name" value="Maf-like"/>
</dbReference>
<feature type="active site" description="Proton acceptor" evidence="3">
    <location>
        <position position="78"/>
    </location>
</feature>
<dbReference type="GO" id="GO:0047429">
    <property type="term" value="F:nucleoside triphosphate diphosphatase activity"/>
    <property type="evidence" value="ECO:0007669"/>
    <property type="project" value="UniProtKB-EC"/>
</dbReference>
<dbReference type="STRING" id="1758689.SGUI_1060"/>
<dbReference type="PATRIC" id="fig|1758689.4.peg.1098"/>
<dbReference type="AlphaFoldDB" id="A0A1B1NAK1"/>
<organism evidence="4 5">
    <name type="scientific">Serinicoccus hydrothermalis</name>
    <dbReference type="NCBI Taxonomy" id="1758689"/>
    <lineage>
        <taxon>Bacteria</taxon>
        <taxon>Bacillati</taxon>
        <taxon>Actinomycetota</taxon>
        <taxon>Actinomycetes</taxon>
        <taxon>Micrococcales</taxon>
        <taxon>Ornithinimicrobiaceae</taxon>
        <taxon>Serinicoccus</taxon>
    </lineage>
</organism>
<dbReference type="NCBIfam" id="TIGR00172">
    <property type="entry name" value="maf"/>
    <property type="match status" value="1"/>
</dbReference>
<dbReference type="PANTHER" id="PTHR43213:SF5">
    <property type="entry name" value="BIFUNCTIONAL DTTP_UTP PYROPHOSPHATASE_METHYLTRANSFERASE PROTEIN-RELATED"/>
    <property type="match status" value="1"/>
</dbReference>
<dbReference type="InterPro" id="IPR029001">
    <property type="entry name" value="ITPase-like_fam"/>
</dbReference>
<keyword evidence="2 3" id="KW-0378">Hydrolase</keyword>
<keyword evidence="3" id="KW-0546">Nucleotide metabolism</keyword>
<keyword evidence="3" id="KW-0963">Cytoplasm</keyword>
<accession>A0A1B1NAK1</accession>
<comment type="cofactor">
    <cofactor evidence="1 3">
        <name>a divalent metal cation</name>
        <dbReference type="ChEBI" id="CHEBI:60240"/>
    </cofactor>
</comment>
<evidence type="ECO:0000256" key="2">
    <source>
        <dbReference type="ARBA" id="ARBA00022801"/>
    </source>
</evidence>
<keyword evidence="5" id="KW-1185">Reference proteome</keyword>
<evidence type="ECO:0000256" key="1">
    <source>
        <dbReference type="ARBA" id="ARBA00001968"/>
    </source>
</evidence>
<comment type="catalytic activity">
    <reaction evidence="3">
        <text>a ribonucleoside 5'-triphosphate + H2O = a ribonucleoside 5'-phosphate + diphosphate + H(+)</text>
        <dbReference type="Rhea" id="RHEA:23996"/>
        <dbReference type="ChEBI" id="CHEBI:15377"/>
        <dbReference type="ChEBI" id="CHEBI:15378"/>
        <dbReference type="ChEBI" id="CHEBI:33019"/>
        <dbReference type="ChEBI" id="CHEBI:58043"/>
        <dbReference type="ChEBI" id="CHEBI:61557"/>
        <dbReference type="EC" id="3.6.1.9"/>
    </reaction>
</comment>
<dbReference type="PANTHER" id="PTHR43213">
    <property type="entry name" value="BIFUNCTIONAL DTTP/UTP PYROPHOSPHATASE/METHYLTRANSFERASE PROTEIN-RELATED"/>
    <property type="match status" value="1"/>
</dbReference>
<reference evidence="4 5" key="1">
    <citation type="submission" date="2016-03" db="EMBL/GenBank/DDBJ databases">
        <title>Shallow-sea hydrothermal system.</title>
        <authorList>
            <person name="Tang K."/>
        </authorList>
    </citation>
    <scope>NUCLEOTIDE SEQUENCE [LARGE SCALE GENOMIC DNA]</scope>
    <source>
        <strain evidence="4 5">JLT9</strain>
    </source>
</reference>
<dbReference type="CDD" id="cd00555">
    <property type="entry name" value="Maf"/>
    <property type="match status" value="1"/>
</dbReference>
<gene>
    <name evidence="4" type="ORF">SGUI_1060</name>
</gene>
<dbReference type="Proteomes" id="UP000092482">
    <property type="component" value="Chromosome"/>
</dbReference>
<proteinExistence type="inferred from homology"/>
<dbReference type="PIRSF" id="PIRSF006305">
    <property type="entry name" value="Maf"/>
    <property type="match status" value="1"/>
</dbReference>
<sequence length="207" mass="21720">MIPFVLASASPARLTTLTRAGVRPEVIVSGVDEDAAIAAAQERHGELGAADVALTLARAKAEQVSADHDLDALVLGCDSVLELEDEIFGKPHSSQVAIERWQRMRGRSGVLHTGHWVIDDRSEGTGATLGATASTTVHFADLSDAEIAHYVATGEPLHVAGGFTVDGLGGPYVTGIEGDYHAVVGVSLPMLRELLGQLDVAWHDLTA</sequence>
<comment type="function">
    <text evidence="3">Nucleoside triphosphate pyrophosphatase. May have a dual role in cell division arrest and in preventing the incorporation of modified nucleotides into cellular nucleic acids.</text>
</comment>
<dbReference type="HAMAP" id="MF_00528">
    <property type="entry name" value="Maf"/>
    <property type="match status" value="1"/>
</dbReference>
<dbReference type="RefSeq" id="WP_066637249.1">
    <property type="nucleotide sequence ID" value="NZ_CP014989.1"/>
</dbReference>
<dbReference type="Pfam" id="PF02545">
    <property type="entry name" value="Maf"/>
    <property type="match status" value="1"/>
</dbReference>
<comment type="similarity">
    <text evidence="3">Belongs to the Maf family.</text>
</comment>
<comment type="subcellular location">
    <subcellularLocation>
        <location evidence="3">Cytoplasm</location>
    </subcellularLocation>
</comment>